<name>A0ABU8WGA6_9BURK</name>
<proteinExistence type="inferred from homology"/>
<evidence type="ECO:0000256" key="3">
    <source>
        <dbReference type="ARBA" id="ARBA00023125"/>
    </source>
</evidence>
<evidence type="ECO:0000259" key="6">
    <source>
        <dbReference type="PROSITE" id="PS51898"/>
    </source>
</evidence>
<evidence type="ECO:0000256" key="1">
    <source>
        <dbReference type="ARBA" id="ARBA00008857"/>
    </source>
</evidence>
<dbReference type="InterPro" id="IPR025166">
    <property type="entry name" value="Integrase_DNA_bind_dom"/>
</dbReference>
<dbReference type="InterPro" id="IPR053876">
    <property type="entry name" value="Phage_int_M"/>
</dbReference>
<comment type="caution">
    <text evidence="8">The sequence shown here is derived from an EMBL/GenBank/DDBJ whole genome shotgun (WGS) entry which is preliminary data.</text>
</comment>
<dbReference type="InterPro" id="IPR050808">
    <property type="entry name" value="Phage_Integrase"/>
</dbReference>
<dbReference type="RefSeq" id="WP_340341552.1">
    <property type="nucleotide sequence ID" value="NZ_JBBKZT010000003.1"/>
</dbReference>
<keyword evidence="4" id="KW-0233">DNA recombination</keyword>
<keyword evidence="2" id="KW-0229">DNA integration</keyword>
<protein>
    <submittedName>
        <fullName evidence="8">Integrase arm-type DNA-binding domain-containing protein</fullName>
    </submittedName>
</protein>
<dbReference type="PROSITE" id="PS51898">
    <property type="entry name" value="TYR_RECOMBINASE"/>
    <property type="match status" value="1"/>
</dbReference>
<dbReference type="PROSITE" id="PS51900">
    <property type="entry name" value="CB"/>
    <property type="match status" value="1"/>
</dbReference>
<sequence>MPKKAVELGALQVSRLTKPGAHAVGGVAGLQLKINDAGARSWVLRAMVAGKRRDMGLGGFPDVTLAQAKERARAARDQIHAGADPIQTRQEARSAAAAASAKAKTFDQCVDAFMKAKSGEWKNAKHRAQWQSTLDAYAKPVFGNVLVHDVDLAQVLTVLEPIWPVKTETASRLRGRIETILDWATARGYRTGDNPARWRGHLDQLLAKPRKISKVVHHAAVKVDDAAAFLTGLRSIEGLSARALEFAILTAGRSGEVRGARWPEIDLQAKVWTVPAERMKAKKEHRVPLSKQALKLLEQLPRIEGTDVIFPGRKGQPLSDMSLTACMRRMKVDAVPHGFRSTFRDWASERTNYPREIAEMALAHTIESAVEAAYRRGDLLTKRASMMQAWSDFCERPAEAAAVIPMEGRKPRRRVE</sequence>
<dbReference type="EMBL" id="JBBKZT010000003">
    <property type="protein sequence ID" value="MEJ8846389.1"/>
    <property type="molecule type" value="Genomic_DNA"/>
</dbReference>
<reference evidence="8 9" key="1">
    <citation type="submission" date="2024-03" db="EMBL/GenBank/DDBJ databases">
        <title>Novel species of the genus Variovorax.</title>
        <authorList>
            <person name="Liu Q."/>
            <person name="Xin Y.-H."/>
        </authorList>
    </citation>
    <scope>NUCLEOTIDE SEQUENCE [LARGE SCALE GENOMIC DNA]</scope>
    <source>
        <strain evidence="8 9">KACC 18900</strain>
    </source>
</reference>
<dbReference type="Gene3D" id="1.10.443.10">
    <property type="entry name" value="Intergrase catalytic core"/>
    <property type="match status" value="1"/>
</dbReference>
<dbReference type="Gene3D" id="3.30.160.390">
    <property type="entry name" value="Integrase, DNA-binding domain"/>
    <property type="match status" value="1"/>
</dbReference>
<dbReference type="Gene3D" id="1.10.150.130">
    <property type="match status" value="1"/>
</dbReference>
<dbReference type="PANTHER" id="PTHR30629:SF2">
    <property type="entry name" value="PROPHAGE INTEGRASE INTS-RELATED"/>
    <property type="match status" value="1"/>
</dbReference>
<evidence type="ECO:0000313" key="9">
    <source>
        <dbReference type="Proteomes" id="UP001385892"/>
    </source>
</evidence>
<evidence type="ECO:0000259" key="7">
    <source>
        <dbReference type="PROSITE" id="PS51900"/>
    </source>
</evidence>
<dbReference type="InterPro" id="IPR013762">
    <property type="entry name" value="Integrase-like_cat_sf"/>
</dbReference>
<dbReference type="GO" id="GO:0003677">
    <property type="term" value="F:DNA binding"/>
    <property type="evidence" value="ECO:0007669"/>
    <property type="project" value="UniProtKB-KW"/>
</dbReference>
<evidence type="ECO:0000256" key="4">
    <source>
        <dbReference type="ARBA" id="ARBA00023172"/>
    </source>
</evidence>
<dbReference type="CDD" id="cd00801">
    <property type="entry name" value="INT_P4_C"/>
    <property type="match status" value="1"/>
</dbReference>
<dbReference type="InterPro" id="IPR044068">
    <property type="entry name" value="CB"/>
</dbReference>
<comment type="similarity">
    <text evidence="1">Belongs to the 'phage' integrase family.</text>
</comment>
<dbReference type="SUPFAM" id="SSF56349">
    <property type="entry name" value="DNA breaking-rejoining enzymes"/>
    <property type="match status" value="1"/>
</dbReference>
<dbReference type="Pfam" id="PF00589">
    <property type="entry name" value="Phage_integrase"/>
    <property type="match status" value="1"/>
</dbReference>
<keyword evidence="9" id="KW-1185">Reference proteome</keyword>
<dbReference type="InterPro" id="IPR011010">
    <property type="entry name" value="DNA_brk_join_enz"/>
</dbReference>
<keyword evidence="3 5" id="KW-0238">DNA-binding</keyword>
<dbReference type="Pfam" id="PF13356">
    <property type="entry name" value="Arm-DNA-bind_3"/>
    <property type="match status" value="1"/>
</dbReference>
<dbReference type="InterPro" id="IPR010998">
    <property type="entry name" value="Integrase_recombinase_N"/>
</dbReference>
<accession>A0ABU8WGA6</accession>
<dbReference type="Pfam" id="PF22022">
    <property type="entry name" value="Phage_int_M"/>
    <property type="match status" value="1"/>
</dbReference>
<dbReference type="InterPro" id="IPR002104">
    <property type="entry name" value="Integrase_catalytic"/>
</dbReference>
<dbReference type="PANTHER" id="PTHR30629">
    <property type="entry name" value="PROPHAGE INTEGRASE"/>
    <property type="match status" value="1"/>
</dbReference>
<feature type="domain" description="Core-binding (CB)" evidence="7">
    <location>
        <begin position="104"/>
        <end position="185"/>
    </location>
</feature>
<gene>
    <name evidence="8" type="ORF">WKW82_07000</name>
</gene>
<dbReference type="InterPro" id="IPR038488">
    <property type="entry name" value="Integrase_DNA-bd_sf"/>
</dbReference>
<evidence type="ECO:0000313" key="8">
    <source>
        <dbReference type="EMBL" id="MEJ8846389.1"/>
    </source>
</evidence>
<evidence type="ECO:0000256" key="5">
    <source>
        <dbReference type="PROSITE-ProRule" id="PRU01248"/>
    </source>
</evidence>
<dbReference type="Proteomes" id="UP001385892">
    <property type="component" value="Unassembled WGS sequence"/>
</dbReference>
<evidence type="ECO:0000256" key="2">
    <source>
        <dbReference type="ARBA" id="ARBA00022908"/>
    </source>
</evidence>
<organism evidence="8 9">
    <name type="scientific">Variovorax rhizosphaerae</name>
    <dbReference type="NCBI Taxonomy" id="1836200"/>
    <lineage>
        <taxon>Bacteria</taxon>
        <taxon>Pseudomonadati</taxon>
        <taxon>Pseudomonadota</taxon>
        <taxon>Betaproteobacteria</taxon>
        <taxon>Burkholderiales</taxon>
        <taxon>Comamonadaceae</taxon>
        <taxon>Variovorax</taxon>
    </lineage>
</organism>
<feature type="domain" description="Tyr recombinase" evidence="6">
    <location>
        <begin position="216"/>
        <end position="387"/>
    </location>
</feature>